<comment type="caution">
    <text evidence="1">The sequence shown here is derived from an EMBL/GenBank/DDBJ whole genome shotgun (WGS) entry which is preliminary data.</text>
</comment>
<proteinExistence type="predicted"/>
<dbReference type="HOGENOM" id="CLU_3215848_0_0_9"/>
<dbReference type="Proteomes" id="UP000004846">
    <property type="component" value="Unassembled WGS sequence"/>
</dbReference>
<evidence type="ECO:0000313" key="1">
    <source>
        <dbReference type="EMBL" id="EFM81389.1"/>
    </source>
</evidence>
<name>A0A125W1W5_ENTFL</name>
<gene>
    <name evidence="1" type="ORF">HMPREF9498_03005</name>
</gene>
<sequence>MCSRSSQEYVSSYQLLILKVDRIPFPIAFILPKKGEQLNRRTFI</sequence>
<dbReference type="EMBL" id="AEBR01000107">
    <property type="protein sequence ID" value="EFM81389.1"/>
    <property type="molecule type" value="Genomic_DNA"/>
</dbReference>
<reference evidence="1 2" key="1">
    <citation type="submission" date="2010-07" db="EMBL/GenBank/DDBJ databases">
        <authorList>
            <person name="Sid Ahmed O."/>
        </authorList>
    </citation>
    <scope>NUCLEOTIDE SEQUENCE [LARGE SCALE GENOMIC DNA]</scope>
    <source>
        <strain evidence="1 2">TX4248</strain>
    </source>
</reference>
<dbReference type="AlphaFoldDB" id="A0A125W1W5"/>
<protein>
    <submittedName>
        <fullName evidence="1">Uncharacterized protein</fullName>
    </submittedName>
</protein>
<accession>A0A125W1W5</accession>
<evidence type="ECO:0000313" key="2">
    <source>
        <dbReference type="Proteomes" id="UP000004846"/>
    </source>
</evidence>
<organism evidence="1 2">
    <name type="scientific">Enterococcus faecalis TX4248</name>
    <dbReference type="NCBI Taxonomy" id="749495"/>
    <lineage>
        <taxon>Bacteria</taxon>
        <taxon>Bacillati</taxon>
        <taxon>Bacillota</taxon>
        <taxon>Bacilli</taxon>
        <taxon>Lactobacillales</taxon>
        <taxon>Enterococcaceae</taxon>
        <taxon>Enterococcus</taxon>
    </lineage>
</organism>